<proteinExistence type="predicted"/>
<evidence type="ECO:0000256" key="1">
    <source>
        <dbReference type="SAM" id="MobiDB-lite"/>
    </source>
</evidence>
<sequence>MPTRDIVVPNPFATIQSILDILLDLRDEEIRHELRHGWEHSVRTAWLIDFIHIRSLSATGESYQRDACHGFLLLIFRTILFPYSSNLINEALAQVILQVVGGHSYVEAVLAETIRSLDYVFRPSDRDYTDWKQFMEGLTLAQFLWAARWNLGSPMTIGCPSPESSDNSVVYRIYLQRRIALHTALCGQTRQLHFQTGFYEFGKFDACGALASFRNFTSQSIPLMMSELSQLLQYMWLSSIRRGSHLFVGYARILVGHPPPIAQTASNLVDFARFTALQGMVNQLATNMATNMTEFMAMLRNQNRASSSFTPPLEHRPIVDPNPTVLPTFVSEVEDASSSVMASSTSTSGFLIRGSDYACAATANHANASSNLTVPPPVAIAQAPVPTADQFPFETPQSQISFSYPAPPPLNIPLTESGTPIQTAPLALPTNIPPKAKNEQEKRIRRMEETIRALQVGNSRLDHGDSDWNLFPGMRLPPKIKIPDFKRYDGTRDPRHHLRHYQSKMLSYCDYKEFVIQIFQDSLMGSALDWFMTLKASDRGKAAKHIPPITERQQVQLFHSTLRGAYYSHLLAHTSSFSDLIEAGKKLDMGVKLGRIEGPSRKKDGETSKKQIAGTSRRGKDATVGAINSGHQASQPILVDYTPALQTSQAYAHPMHYVQPYQASQAYFPTPLIVIQSQPPQQYALTQAQQGRPPTSRSPQPAQCALAPRTQLGNAAQPRQLKQYTTLPALPSHIFRQLLACNKIKTEAPGPNFDPVVQNQNLRCEFHQGAPGNTLDNCWTLRNIIQEMIDTRQISFNEVKPPNVRANPFPDHGSSSGPSVNMISIAAIRVEEDAQETSVPFIVNYALANGAFTSVSFIVEVPTKEPYQNHRVPWDYGNEGPKLADKGKASAVTSSTTSEATPLRAKKVTEQEAKAFMKVIKASEYKVVEQMGKSPTHISLLALLSSSERHRDALLKVLIAAQVPKETTPDKIKETVNSIFSNQISFADDELPSEDYGEIGPSQADRMIGKVLLKNDYVPGTGLGARALGIIRPIEVEEYHNRRGLDPCLEIVQARRGKHLHRLAARYEKLSKGIPVPSLSHFFAAPPQVMGGTSDDPSTESDDSSSDAVEAFLALPAIYAVTDKTSFGFYIHPAREDEELAN</sequence>
<protein>
    <recommendedName>
        <fullName evidence="2">G-patch domain-containing protein</fullName>
    </recommendedName>
</protein>
<dbReference type="PROSITE" id="PS50174">
    <property type="entry name" value="G_PATCH"/>
    <property type="match status" value="1"/>
</dbReference>
<organism evidence="3 4">
    <name type="scientific">Punica granatum</name>
    <name type="common">Pomegranate</name>
    <dbReference type="NCBI Taxonomy" id="22663"/>
    <lineage>
        <taxon>Eukaryota</taxon>
        <taxon>Viridiplantae</taxon>
        <taxon>Streptophyta</taxon>
        <taxon>Embryophyta</taxon>
        <taxon>Tracheophyta</taxon>
        <taxon>Spermatophyta</taxon>
        <taxon>Magnoliopsida</taxon>
        <taxon>eudicotyledons</taxon>
        <taxon>Gunneridae</taxon>
        <taxon>Pentapetalae</taxon>
        <taxon>rosids</taxon>
        <taxon>malvids</taxon>
        <taxon>Myrtales</taxon>
        <taxon>Lythraceae</taxon>
        <taxon>Punica</taxon>
    </lineage>
</organism>
<dbReference type="Pfam" id="PF01585">
    <property type="entry name" value="G-patch"/>
    <property type="match status" value="1"/>
</dbReference>
<name>A0A2I0IYE7_PUNGR</name>
<dbReference type="EMBL" id="PGOL01002298">
    <property type="protein sequence ID" value="PKI49029.1"/>
    <property type="molecule type" value="Genomic_DNA"/>
</dbReference>
<feature type="region of interest" description="Disordered" evidence="1">
    <location>
        <begin position="683"/>
        <end position="702"/>
    </location>
</feature>
<dbReference type="Proteomes" id="UP000233551">
    <property type="component" value="Unassembled WGS sequence"/>
</dbReference>
<evidence type="ECO:0000313" key="4">
    <source>
        <dbReference type="Proteomes" id="UP000233551"/>
    </source>
</evidence>
<comment type="caution">
    <text evidence="3">The sequence shown here is derived from an EMBL/GenBank/DDBJ whole genome shotgun (WGS) entry which is preliminary data.</text>
</comment>
<accession>A0A2I0IYE7</accession>
<dbReference type="GO" id="GO:0003676">
    <property type="term" value="F:nucleic acid binding"/>
    <property type="evidence" value="ECO:0007669"/>
    <property type="project" value="InterPro"/>
</dbReference>
<reference evidence="3 4" key="1">
    <citation type="submission" date="2017-11" db="EMBL/GenBank/DDBJ databases">
        <title>De-novo sequencing of pomegranate (Punica granatum L.) genome.</title>
        <authorList>
            <person name="Akparov Z."/>
            <person name="Amiraslanov A."/>
            <person name="Hajiyeva S."/>
            <person name="Abbasov M."/>
            <person name="Kaur K."/>
            <person name="Hamwieh A."/>
            <person name="Solovyev V."/>
            <person name="Salamov A."/>
            <person name="Braich B."/>
            <person name="Kosarev P."/>
            <person name="Mahmoud A."/>
            <person name="Hajiyev E."/>
            <person name="Babayeva S."/>
            <person name="Izzatullayeva V."/>
            <person name="Mammadov A."/>
            <person name="Mammadov A."/>
            <person name="Sharifova S."/>
            <person name="Ojaghi J."/>
            <person name="Eynullazada K."/>
            <person name="Bayramov B."/>
            <person name="Abdulazimova A."/>
            <person name="Shahmuradov I."/>
        </authorList>
    </citation>
    <scope>NUCLEOTIDE SEQUENCE [LARGE SCALE GENOMIC DNA]</scope>
    <source>
        <strain evidence="4">cv. AG2017</strain>
        <tissue evidence="3">Leaf</tissue>
    </source>
</reference>
<feature type="compositionally biased region" description="Polar residues" evidence="1">
    <location>
        <begin position="683"/>
        <end position="701"/>
    </location>
</feature>
<keyword evidence="4" id="KW-1185">Reference proteome</keyword>
<feature type="compositionally biased region" description="Basic and acidic residues" evidence="1">
    <location>
        <begin position="594"/>
        <end position="609"/>
    </location>
</feature>
<feature type="region of interest" description="Disordered" evidence="1">
    <location>
        <begin position="1087"/>
        <end position="1106"/>
    </location>
</feature>
<gene>
    <name evidence="3" type="ORF">CRG98_030616</name>
</gene>
<feature type="domain" description="G-patch" evidence="2">
    <location>
        <begin position="1004"/>
        <end position="1050"/>
    </location>
</feature>
<dbReference type="AlphaFoldDB" id="A0A2I0IYE7"/>
<dbReference type="InterPro" id="IPR000467">
    <property type="entry name" value="G_patch_dom"/>
</dbReference>
<evidence type="ECO:0000313" key="3">
    <source>
        <dbReference type="EMBL" id="PKI49029.1"/>
    </source>
</evidence>
<evidence type="ECO:0000259" key="2">
    <source>
        <dbReference type="PROSITE" id="PS50174"/>
    </source>
</evidence>
<dbReference type="PANTHER" id="PTHR32108:SF9">
    <property type="entry name" value="REVERSE TRANSCRIPTASE RNASE H-LIKE DOMAIN-CONTAINING PROTEIN"/>
    <property type="match status" value="1"/>
</dbReference>
<dbReference type="PANTHER" id="PTHR32108">
    <property type="entry name" value="DNA-DIRECTED RNA POLYMERASE SUBUNIT ALPHA"/>
    <property type="match status" value="1"/>
</dbReference>
<feature type="region of interest" description="Disordered" evidence="1">
    <location>
        <begin position="594"/>
        <end position="623"/>
    </location>
</feature>